<gene>
    <name evidence="2" type="ORF">AB835_04090</name>
</gene>
<dbReference type="STRING" id="62101.AB835_04090"/>
<feature type="domain" description="Glycosyltransferase subfamily 4-like N-terminal" evidence="1">
    <location>
        <begin position="1"/>
        <end position="158"/>
    </location>
</feature>
<protein>
    <recommendedName>
        <fullName evidence="1">Glycosyltransferase subfamily 4-like N-terminal domain-containing protein</fullName>
    </recommendedName>
</protein>
<dbReference type="Pfam" id="PF13692">
    <property type="entry name" value="Glyco_trans_1_4"/>
    <property type="match status" value="1"/>
</dbReference>
<comment type="caution">
    <text evidence="2">The sequence shown here is derived from an EMBL/GenBank/DDBJ whole genome shotgun (WGS) entry which is preliminary data.</text>
</comment>
<dbReference type="Proteomes" id="UP000242502">
    <property type="component" value="Unassembled WGS sequence"/>
</dbReference>
<dbReference type="InterPro" id="IPR028098">
    <property type="entry name" value="Glyco_trans_4-like_N"/>
</dbReference>
<evidence type="ECO:0000313" key="2">
    <source>
        <dbReference type="EMBL" id="ODS24383.1"/>
    </source>
</evidence>
<organism evidence="2 3">
    <name type="scientific">Candidatus Endobugula sertula</name>
    <name type="common">Bugula neritina bacterial symbiont</name>
    <dbReference type="NCBI Taxonomy" id="62101"/>
    <lineage>
        <taxon>Bacteria</taxon>
        <taxon>Pseudomonadati</taxon>
        <taxon>Pseudomonadota</taxon>
        <taxon>Gammaproteobacteria</taxon>
        <taxon>Cellvibrionales</taxon>
        <taxon>Cellvibrionaceae</taxon>
        <taxon>Candidatus Endobugula</taxon>
    </lineage>
</organism>
<name>A0A1D2QS66_9GAMM</name>
<dbReference type="PANTHER" id="PTHR12526">
    <property type="entry name" value="GLYCOSYLTRANSFERASE"/>
    <property type="match status" value="1"/>
</dbReference>
<dbReference type="CDD" id="cd03801">
    <property type="entry name" value="GT4_PimA-like"/>
    <property type="match status" value="1"/>
</dbReference>
<dbReference type="GO" id="GO:0016757">
    <property type="term" value="F:glycosyltransferase activity"/>
    <property type="evidence" value="ECO:0007669"/>
    <property type="project" value="UniProtKB-ARBA"/>
</dbReference>
<dbReference type="EMBL" id="MDLC01000010">
    <property type="protein sequence ID" value="ODS24383.1"/>
    <property type="molecule type" value="Genomic_DNA"/>
</dbReference>
<reference evidence="2 3" key="1">
    <citation type="journal article" date="2016" name="Appl. Environ. Microbiol.">
        <title>Lack of Overt Genome Reduction in the Bryostatin-Producing Bryozoan Symbiont "Candidatus Endobugula sertula".</title>
        <authorList>
            <person name="Miller I.J."/>
            <person name="Vanee N."/>
            <person name="Fong S.S."/>
            <person name="Lim-Fong G.E."/>
            <person name="Kwan J.C."/>
        </authorList>
    </citation>
    <scope>NUCLEOTIDE SEQUENCE [LARGE SCALE GENOMIC DNA]</scope>
    <source>
        <strain evidence="2">AB1-4</strain>
    </source>
</reference>
<dbReference type="Gene3D" id="3.40.50.2000">
    <property type="entry name" value="Glycogen Phosphorylase B"/>
    <property type="match status" value="2"/>
</dbReference>
<dbReference type="Pfam" id="PF13439">
    <property type="entry name" value="Glyco_transf_4"/>
    <property type="match status" value="1"/>
</dbReference>
<dbReference type="SUPFAM" id="SSF53756">
    <property type="entry name" value="UDP-Glycosyltransferase/glycogen phosphorylase"/>
    <property type="match status" value="1"/>
</dbReference>
<sequence>MERYVYQLTHALVQKGQQVSVLCEKNEAVEYNPLIIVVELGNAYHKPRWRAQWGFCQRVSQYFEQNPQPESVIHSHERTAVHHVTTFHGPPFLQRKRRLLDITSPRIRMWTQLEEQELFNEQVKAILPNAPLIASQLRTLYPTIAHKLRSPAYPGVDVSFSRVQRRSSGLAIGFLGREWKRKGLDIACRIISQLREQIPGVHFMVAGCDPDNIRHLFDGWPTGSYTLMGWSEPQYFFEIIDVLLHPARAEPFGMVIAEANAAGLPVVISDQCGAAALIGDEQGSICRLDSGSANVEHWVQACRQQLYRNKVVTSLNLSWETLAEQHIDLYRELQPIY</sequence>
<accession>A0A1D2QS66</accession>
<evidence type="ECO:0000313" key="3">
    <source>
        <dbReference type="Proteomes" id="UP000242502"/>
    </source>
</evidence>
<evidence type="ECO:0000259" key="1">
    <source>
        <dbReference type="Pfam" id="PF13439"/>
    </source>
</evidence>
<proteinExistence type="predicted"/>
<dbReference type="AlphaFoldDB" id="A0A1D2QS66"/>